<name>A0A8T0DKS0_9TREM</name>
<dbReference type="EMBL" id="JTDF01002742">
    <property type="protein sequence ID" value="KAF8568495.1"/>
    <property type="molecule type" value="Genomic_DNA"/>
</dbReference>
<accession>A0A8T0DKS0</accession>
<gene>
    <name evidence="1" type="ORF">P879_04804</name>
</gene>
<evidence type="ECO:0000313" key="1">
    <source>
        <dbReference type="EMBL" id="KAF8568495.1"/>
    </source>
</evidence>
<keyword evidence="2" id="KW-1185">Reference proteome</keyword>
<evidence type="ECO:0000313" key="2">
    <source>
        <dbReference type="Proteomes" id="UP000699462"/>
    </source>
</evidence>
<comment type="caution">
    <text evidence="1">The sequence shown here is derived from an EMBL/GenBank/DDBJ whole genome shotgun (WGS) entry which is preliminary data.</text>
</comment>
<protein>
    <submittedName>
        <fullName evidence="1">Uncharacterized protein</fullName>
    </submittedName>
</protein>
<proteinExistence type="predicted"/>
<sequence length="109" mass="12570">MQLVRLSYFRRRHQFIHDNSTIKYYCLHKCHLRSPHSLSLVIFALFVSSGKDRSFPPSRHPQCSTFIFFVDNRQPNFLFPSIISCFDGNSPAGAIPTIGHSAFTFPDIH</sequence>
<organism evidence="1 2">
    <name type="scientific">Paragonimus westermani</name>
    <dbReference type="NCBI Taxonomy" id="34504"/>
    <lineage>
        <taxon>Eukaryota</taxon>
        <taxon>Metazoa</taxon>
        <taxon>Spiralia</taxon>
        <taxon>Lophotrochozoa</taxon>
        <taxon>Platyhelminthes</taxon>
        <taxon>Trematoda</taxon>
        <taxon>Digenea</taxon>
        <taxon>Plagiorchiida</taxon>
        <taxon>Troglotremata</taxon>
        <taxon>Troglotrematidae</taxon>
        <taxon>Paragonimus</taxon>
    </lineage>
</organism>
<reference evidence="1 2" key="1">
    <citation type="submission" date="2019-07" db="EMBL/GenBank/DDBJ databases">
        <title>Annotation for the trematode Paragonimus westermani.</title>
        <authorList>
            <person name="Choi Y.-J."/>
        </authorList>
    </citation>
    <scope>NUCLEOTIDE SEQUENCE [LARGE SCALE GENOMIC DNA]</scope>
    <source>
        <strain evidence="1">180907_Pwestermani</strain>
    </source>
</reference>
<dbReference type="Proteomes" id="UP000699462">
    <property type="component" value="Unassembled WGS sequence"/>
</dbReference>
<dbReference type="AlphaFoldDB" id="A0A8T0DKS0"/>